<dbReference type="AlphaFoldDB" id="A0A193QLP4"/>
<name>A0A193QLP4_SODGM</name>
<evidence type="ECO:0000313" key="1">
    <source>
        <dbReference type="EMBL" id="CRL46134.1"/>
    </source>
</evidence>
<evidence type="ECO:0000313" key="2">
    <source>
        <dbReference type="Proteomes" id="UP000245838"/>
    </source>
</evidence>
<dbReference type="Proteomes" id="UP000245838">
    <property type="component" value="Chromosome sggmmb4_Chromosome"/>
</dbReference>
<dbReference type="RefSeq" id="WP_148203362.1">
    <property type="nucleotide sequence ID" value="NC_007712.1"/>
</dbReference>
<gene>
    <name evidence="1" type="ORF">SGGMMB4_04481</name>
</gene>
<proteinExistence type="predicted"/>
<protein>
    <submittedName>
        <fullName evidence="1">Uncharacterized protein</fullName>
    </submittedName>
</protein>
<organism evidence="1 2">
    <name type="scientific">Sodalis glossinidius (strain morsitans)</name>
    <dbReference type="NCBI Taxonomy" id="343509"/>
    <lineage>
        <taxon>Bacteria</taxon>
        <taxon>Pseudomonadati</taxon>
        <taxon>Pseudomonadota</taxon>
        <taxon>Gammaproteobacteria</taxon>
        <taxon>Enterobacterales</taxon>
        <taxon>Bruguierivoracaceae</taxon>
        <taxon>Sodalis</taxon>
    </lineage>
</organism>
<dbReference type="EMBL" id="LN854557">
    <property type="protein sequence ID" value="CRL46134.1"/>
    <property type="molecule type" value="Genomic_DNA"/>
</dbReference>
<accession>A0A193QLP4</accession>
<reference evidence="1 2" key="1">
    <citation type="submission" date="2015-05" db="EMBL/GenBank/DDBJ databases">
        <authorList>
            <person name="Goodhead I."/>
        </authorList>
    </citation>
    <scope>NUCLEOTIDE SEQUENCE [LARGE SCALE GENOMIC DNA]</scope>
    <source>
        <strain evidence="2">morsitans</strain>
    </source>
</reference>
<sequence>MSIEDKFNFAKSFVIFEADSRYIGQAYALRFSYQSSKNPLPPADEILTALTIPQIKKLIADLQGAVYVAEHEHEFLDKEGRH</sequence>